<feature type="domain" description="Histidine kinase" evidence="20">
    <location>
        <begin position="716"/>
        <end position="935"/>
    </location>
</feature>
<evidence type="ECO:0000256" key="17">
    <source>
        <dbReference type="ARBA" id="ARBA00070152"/>
    </source>
</evidence>
<evidence type="ECO:0000256" key="6">
    <source>
        <dbReference type="ARBA" id="ARBA00022553"/>
    </source>
</evidence>
<proteinExistence type="predicted"/>
<dbReference type="SUPFAM" id="SSF52172">
    <property type="entry name" value="CheY-like"/>
    <property type="match status" value="1"/>
</dbReference>
<feature type="domain" description="PAS" evidence="22">
    <location>
        <begin position="578"/>
        <end position="619"/>
    </location>
</feature>
<dbReference type="Pfam" id="PF00989">
    <property type="entry name" value="PAS"/>
    <property type="match status" value="1"/>
</dbReference>
<evidence type="ECO:0000259" key="23">
    <source>
        <dbReference type="PROSITE" id="PS50894"/>
    </source>
</evidence>
<keyword evidence="14" id="KW-0843">Virulence</keyword>
<keyword evidence="13" id="KW-0902">Two-component regulatory system</keyword>
<dbReference type="SMART" id="SM00387">
    <property type="entry name" value="HATPase_c"/>
    <property type="match status" value="1"/>
</dbReference>
<sequence length="1210" mass="131373">MAAACFVSVDADAVASKPENPPRKLQLHSSADAYQRLPAKLEHRSQAHSPRTVRVAVARDGGVPFNLYRDRDLYEGMTADYLYVIQQAGELRFEIWMFDTRVQARAALISGAVDLIGGVSLDADRHLLRSLPYFKDRQVEVRLLGAKGRVEAAPAPPENYAVTADEFGNAAFRTRYRHEKITAYPTTLGALQSVAYGTADAFIGSATEANYLIDQLQLPLSITNFAGSDAPPSVFVARVTDTNLINRINATLQAIPIRMAGEIQRRWFGSASHFKIRRDLVLTDEERTYVRTHPVIRYATAIDLPPYIFVESSRGDVTGLGVDVMDLISERTGLTFQPVSVGTRREFFGALTDGRVDLLPNIAIGDVLQHRMSPTAPYAQTLWAVLVRAGDSSVTSTAHLGGKRVGIMAETREFQQFNPEPVAGKPQLIEARDIPTLFRMLLDGSVDAISLPGATANYFIAQYDLTKLVKVVTTVNESVTSIAMAVRPDNELLLAIINKVLQGVPPEDLDALRRDWMRYHSTSVIAGWSTLQRQRIVKALAALSAVLSVSAGALGVIRYRQRRRARGLRERIALQDALINALPFAVFLRQADGRVVSCNASFAEAYGLPRDALVGADVLPTPASRQQALNAMLEELYQATLTEREAQFADRTLPDGGGDSDLFIWTIPLRCPSSGASAVLGGWIDITLRKQTERALKQAMLDAEAANRAKSTFLATISHEIRTPMNAILGLLELELGASGAPNRDTIRMVRETAKSLLRLINDLLDTSRAEAGQLQLDPGPSDVSSCVERLLLIYRPLCAEKGLTLKAAIDPGVPQTLQMDSLRIRQVVGNLLGNALKFTDSGSISLSLRWQSRGDSHGTLEIAVRDTGIGIHAEDQARLFQPFEQVAGAGADFGGSGLGLWICRSLVAQMRGQIVLDSQFGEGTEVRVSVPLLRASSVDAMPGALPIPRDWVQKLRVLVVDDHSPNRMLLVRQLHALGFEETIEAGDGEEAFALLERETVDAILTDCSMPRMSGYAFAAAVRADERWRDLPIFGCSADARAEAHEQALSAGMTVFLTKPVSLSDLAHAFNVHLRGATSVDRSTGDTAGDPASDTMALAAGPTLAAIAGDDVDARNALITALVQSNDADVQALQQAMNSGGIETAIRIAHRIKGSCQIVGAAELEHACIQLERHLQEGDMTGSKRQARRVIALCATLHAHLHTLQREAVA</sequence>
<evidence type="ECO:0000256" key="3">
    <source>
        <dbReference type="ARBA" id="ARBA00012438"/>
    </source>
</evidence>
<dbReference type="SMART" id="SM00448">
    <property type="entry name" value="REC"/>
    <property type="match status" value="1"/>
</dbReference>
<dbReference type="SMART" id="SM00062">
    <property type="entry name" value="PBPb"/>
    <property type="match status" value="2"/>
</dbReference>
<keyword evidence="5" id="KW-0997">Cell inner membrane</keyword>
<evidence type="ECO:0000256" key="13">
    <source>
        <dbReference type="ARBA" id="ARBA00023012"/>
    </source>
</evidence>
<keyword evidence="11" id="KW-0067">ATP-binding</keyword>
<evidence type="ECO:0000259" key="21">
    <source>
        <dbReference type="PROSITE" id="PS50110"/>
    </source>
</evidence>
<dbReference type="Pfam" id="PF00072">
    <property type="entry name" value="Response_reg"/>
    <property type="match status" value="1"/>
</dbReference>
<evidence type="ECO:0000256" key="9">
    <source>
        <dbReference type="ARBA" id="ARBA00022729"/>
    </source>
</evidence>
<dbReference type="PANTHER" id="PTHR43047">
    <property type="entry name" value="TWO-COMPONENT HISTIDINE PROTEIN KINASE"/>
    <property type="match status" value="1"/>
</dbReference>
<dbReference type="Pfam" id="PF02518">
    <property type="entry name" value="HATPase_c"/>
    <property type="match status" value="1"/>
</dbReference>
<dbReference type="InterPro" id="IPR004358">
    <property type="entry name" value="Sig_transdc_His_kin-like_C"/>
</dbReference>
<dbReference type="CDD" id="cd00082">
    <property type="entry name" value="HisKA"/>
    <property type="match status" value="1"/>
</dbReference>
<dbReference type="GO" id="GO:0009927">
    <property type="term" value="F:histidine phosphotransfer kinase activity"/>
    <property type="evidence" value="ECO:0007669"/>
    <property type="project" value="TreeGrafter"/>
</dbReference>
<dbReference type="GO" id="GO:0006355">
    <property type="term" value="P:regulation of DNA-templated transcription"/>
    <property type="evidence" value="ECO:0007669"/>
    <property type="project" value="InterPro"/>
</dbReference>
<dbReference type="EC" id="2.7.13.3" evidence="3"/>
<dbReference type="Proteomes" id="UP000062519">
    <property type="component" value="Chromosome 2"/>
</dbReference>
<evidence type="ECO:0000256" key="16">
    <source>
        <dbReference type="ARBA" id="ARBA00058004"/>
    </source>
</evidence>
<dbReference type="GO" id="GO:0000155">
    <property type="term" value="F:phosphorelay sensor kinase activity"/>
    <property type="evidence" value="ECO:0007669"/>
    <property type="project" value="InterPro"/>
</dbReference>
<dbReference type="SUPFAM" id="SSF53850">
    <property type="entry name" value="Periplasmic binding protein-like II"/>
    <property type="match status" value="2"/>
</dbReference>
<dbReference type="Gene3D" id="3.30.450.20">
    <property type="entry name" value="PAS domain"/>
    <property type="match status" value="1"/>
</dbReference>
<protein>
    <recommendedName>
        <fullName evidence="17">Virulence sensor protein BvgS</fullName>
        <ecNumber evidence="3">2.7.13.3</ecNumber>
    </recommendedName>
</protein>
<keyword evidence="8" id="KW-0812">Transmembrane</keyword>
<keyword evidence="11" id="KW-0547">Nucleotide-binding</keyword>
<keyword evidence="15" id="KW-0472">Membrane</keyword>
<dbReference type="AlphaFoldDB" id="A0A1B4FJE3"/>
<dbReference type="Gene3D" id="1.10.287.130">
    <property type="match status" value="1"/>
</dbReference>
<keyword evidence="12" id="KW-1133">Transmembrane helix</keyword>
<dbReference type="SMART" id="SM00388">
    <property type="entry name" value="HisKA"/>
    <property type="match status" value="1"/>
</dbReference>
<dbReference type="InterPro" id="IPR013767">
    <property type="entry name" value="PAS_fold"/>
</dbReference>
<evidence type="ECO:0000256" key="11">
    <source>
        <dbReference type="ARBA" id="ARBA00022840"/>
    </source>
</evidence>
<evidence type="ECO:0000313" key="24">
    <source>
        <dbReference type="EMBL" id="AOJ03770.1"/>
    </source>
</evidence>
<dbReference type="SUPFAM" id="SSF55785">
    <property type="entry name" value="PYP-like sensor domain (PAS domain)"/>
    <property type="match status" value="1"/>
</dbReference>
<dbReference type="InterPro" id="IPR003594">
    <property type="entry name" value="HATPase_dom"/>
</dbReference>
<dbReference type="InterPro" id="IPR036641">
    <property type="entry name" value="HPT_dom_sf"/>
</dbReference>
<dbReference type="PROSITE" id="PS50112">
    <property type="entry name" value="PAS"/>
    <property type="match status" value="1"/>
</dbReference>
<dbReference type="SUPFAM" id="SSF47226">
    <property type="entry name" value="Histidine-containing phosphotransfer domain, HPT domain"/>
    <property type="match status" value="1"/>
</dbReference>
<dbReference type="Gene3D" id="3.40.190.10">
    <property type="entry name" value="Periplasmic binding protein-like II"/>
    <property type="match status" value="4"/>
</dbReference>
<comment type="catalytic activity">
    <reaction evidence="1">
        <text>ATP + protein L-histidine = ADP + protein N-phospho-L-histidine.</text>
        <dbReference type="EC" id="2.7.13.3"/>
    </reaction>
</comment>
<evidence type="ECO:0000256" key="2">
    <source>
        <dbReference type="ARBA" id="ARBA00004429"/>
    </source>
</evidence>
<dbReference type="Gene3D" id="1.20.120.160">
    <property type="entry name" value="HPT domain"/>
    <property type="match status" value="1"/>
</dbReference>
<keyword evidence="7" id="KW-0808">Transferase</keyword>
<accession>A0A1B4FJE3</accession>
<dbReference type="InterPro" id="IPR036097">
    <property type="entry name" value="HisK_dim/P_sf"/>
</dbReference>
<dbReference type="CDD" id="cd13705">
    <property type="entry name" value="PBP2_BvgS_D1"/>
    <property type="match status" value="1"/>
</dbReference>
<dbReference type="Gene3D" id="3.40.50.2300">
    <property type="match status" value="1"/>
</dbReference>
<dbReference type="InterPro" id="IPR036890">
    <property type="entry name" value="HATPase_C_sf"/>
</dbReference>
<dbReference type="Pfam" id="PF00497">
    <property type="entry name" value="SBP_bac_3"/>
    <property type="match status" value="1"/>
</dbReference>
<dbReference type="SUPFAM" id="SSF47384">
    <property type="entry name" value="Homodimeric domain of signal transducing histidine kinase"/>
    <property type="match status" value="1"/>
</dbReference>
<keyword evidence="6 19" id="KW-0597">Phosphoprotein</keyword>
<dbReference type="EMBL" id="CP013387">
    <property type="protein sequence ID" value="AOJ03770.1"/>
    <property type="molecule type" value="Genomic_DNA"/>
</dbReference>
<dbReference type="SUPFAM" id="SSF55874">
    <property type="entry name" value="ATPase domain of HSP90 chaperone/DNA topoisomerase II/histidine kinase"/>
    <property type="match status" value="1"/>
</dbReference>
<evidence type="ECO:0000256" key="12">
    <source>
        <dbReference type="ARBA" id="ARBA00022989"/>
    </source>
</evidence>
<evidence type="ECO:0000259" key="20">
    <source>
        <dbReference type="PROSITE" id="PS50109"/>
    </source>
</evidence>
<evidence type="ECO:0000256" key="4">
    <source>
        <dbReference type="ARBA" id="ARBA00022475"/>
    </source>
</evidence>
<evidence type="ECO:0000256" key="7">
    <source>
        <dbReference type="ARBA" id="ARBA00022679"/>
    </source>
</evidence>
<dbReference type="CDD" id="cd00088">
    <property type="entry name" value="HPT"/>
    <property type="match status" value="1"/>
</dbReference>
<dbReference type="InterPro" id="IPR005467">
    <property type="entry name" value="His_kinase_dom"/>
</dbReference>
<dbReference type="FunFam" id="3.30.565.10:FF:000010">
    <property type="entry name" value="Sensor histidine kinase RcsC"/>
    <property type="match status" value="1"/>
</dbReference>
<dbReference type="InterPro" id="IPR049870">
    <property type="entry name" value="BvgS-like_periplasmic1"/>
</dbReference>
<dbReference type="PROSITE" id="PS50894">
    <property type="entry name" value="HPT"/>
    <property type="match status" value="1"/>
</dbReference>
<dbReference type="NCBIfam" id="TIGR00229">
    <property type="entry name" value="sensory_box"/>
    <property type="match status" value="1"/>
</dbReference>
<dbReference type="PROSITE" id="PS50110">
    <property type="entry name" value="RESPONSE_REGULATORY"/>
    <property type="match status" value="1"/>
</dbReference>
<evidence type="ECO:0000256" key="18">
    <source>
        <dbReference type="PROSITE-ProRule" id="PRU00110"/>
    </source>
</evidence>
<dbReference type="InterPro" id="IPR035965">
    <property type="entry name" value="PAS-like_dom_sf"/>
</dbReference>
<dbReference type="KEGG" id="buu:WS70_17740"/>
<keyword evidence="4" id="KW-1003">Cell membrane</keyword>
<evidence type="ECO:0000313" key="25">
    <source>
        <dbReference type="Proteomes" id="UP000062519"/>
    </source>
</evidence>
<dbReference type="InterPro" id="IPR001638">
    <property type="entry name" value="Solute-binding_3/MltF_N"/>
</dbReference>
<dbReference type="SMART" id="SM00091">
    <property type="entry name" value="PAS"/>
    <property type="match status" value="1"/>
</dbReference>
<dbReference type="PANTHER" id="PTHR43047:SF72">
    <property type="entry name" value="OSMOSENSING HISTIDINE PROTEIN KINASE SLN1"/>
    <property type="match status" value="1"/>
</dbReference>
<dbReference type="InterPro" id="IPR008207">
    <property type="entry name" value="Sig_transdc_His_kin_Hpt_dom"/>
</dbReference>
<evidence type="ECO:0000256" key="8">
    <source>
        <dbReference type="ARBA" id="ARBA00022692"/>
    </source>
</evidence>
<evidence type="ECO:0000256" key="19">
    <source>
        <dbReference type="PROSITE-ProRule" id="PRU00169"/>
    </source>
</evidence>
<dbReference type="Gene3D" id="3.30.565.10">
    <property type="entry name" value="Histidine kinase-like ATPase, C-terminal domain"/>
    <property type="match status" value="1"/>
</dbReference>
<dbReference type="InterPro" id="IPR001789">
    <property type="entry name" value="Sig_transdc_resp-reg_receiver"/>
</dbReference>
<dbReference type="GO" id="GO:0005886">
    <property type="term" value="C:plasma membrane"/>
    <property type="evidence" value="ECO:0007669"/>
    <property type="project" value="UniProtKB-SubCell"/>
</dbReference>
<keyword evidence="9" id="KW-0732">Signal</keyword>
<dbReference type="Pfam" id="PF00512">
    <property type="entry name" value="HisKA"/>
    <property type="match status" value="1"/>
</dbReference>
<evidence type="ECO:0000259" key="22">
    <source>
        <dbReference type="PROSITE" id="PS50112"/>
    </source>
</evidence>
<dbReference type="InterPro" id="IPR000014">
    <property type="entry name" value="PAS"/>
</dbReference>
<dbReference type="InterPro" id="IPR003661">
    <property type="entry name" value="HisK_dim/P_dom"/>
</dbReference>
<dbReference type="Pfam" id="PF01627">
    <property type="entry name" value="Hpt"/>
    <property type="match status" value="1"/>
</dbReference>
<gene>
    <name evidence="24" type="ORF">WS70_17740</name>
</gene>
<evidence type="ECO:0000256" key="14">
    <source>
        <dbReference type="ARBA" id="ARBA00023026"/>
    </source>
</evidence>
<comment type="function">
    <text evidence="16">Member of the two-component regulatory system BvgS/BvgA. Phosphorylates BvgA via a four-step phosphorelay in response to environmental signals.</text>
</comment>
<feature type="domain" description="HPt" evidence="23">
    <location>
        <begin position="1111"/>
        <end position="1208"/>
    </location>
</feature>
<evidence type="ECO:0000256" key="1">
    <source>
        <dbReference type="ARBA" id="ARBA00000085"/>
    </source>
</evidence>
<evidence type="ECO:0000256" key="10">
    <source>
        <dbReference type="ARBA" id="ARBA00022777"/>
    </source>
</evidence>
<name>A0A1B4FJE3_9BURK</name>
<organism evidence="24 25">
    <name type="scientific">Burkholderia mayonis</name>
    <dbReference type="NCBI Taxonomy" id="1385591"/>
    <lineage>
        <taxon>Bacteria</taxon>
        <taxon>Pseudomonadati</taxon>
        <taxon>Pseudomonadota</taxon>
        <taxon>Betaproteobacteria</taxon>
        <taxon>Burkholderiales</taxon>
        <taxon>Burkholderiaceae</taxon>
        <taxon>Burkholderia</taxon>
        <taxon>pseudomallei group</taxon>
    </lineage>
</organism>
<dbReference type="InterPro" id="IPR011006">
    <property type="entry name" value="CheY-like_superfamily"/>
</dbReference>
<dbReference type="PRINTS" id="PR00344">
    <property type="entry name" value="BCTRLSENSOR"/>
</dbReference>
<dbReference type="CDD" id="cd17546">
    <property type="entry name" value="REC_hyHK_CKI1_RcsC-like"/>
    <property type="match status" value="1"/>
</dbReference>
<keyword evidence="25" id="KW-1185">Reference proteome</keyword>
<evidence type="ECO:0000256" key="5">
    <source>
        <dbReference type="ARBA" id="ARBA00022519"/>
    </source>
</evidence>
<feature type="modified residue" description="Phosphohistidine" evidence="18">
    <location>
        <position position="1150"/>
    </location>
</feature>
<comment type="subcellular location">
    <subcellularLocation>
        <location evidence="2">Cell inner membrane</location>
        <topology evidence="2">Multi-pass membrane protein</topology>
    </subcellularLocation>
</comment>
<dbReference type="PROSITE" id="PS50109">
    <property type="entry name" value="HIS_KIN"/>
    <property type="match status" value="1"/>
</dbReference>
<evidence type="ECO:0000256" key="15">
    <source>
        <dbReference type="ARBA" id="ARBA00023136"/>
    </source>
</evidence>
<reference evidence="24 25" key="1">
    <citation type="submission" date="2015-12" db="EMBL/GenBank/DDBJ databases">
        <title>Diversity of Burkholderia near neighbor genomes.</title>
        <authorList>
            <person name="Sahl J."/>
            <person name="Wagner D."/>
            <person name="Keim P."/>
        </authorList>
    </citation>
    <scope>NUCLEOTIDE SEQUENCE [LARGE SCALE GENOMIC DNA]</scope>
    <source>
        <strain evidence="24 25">BDU6</strain>
    </source>
</reference>
<dbReference type="CDD" id="cd16922">
    <property type="entry name" value="HATPase_EvgS-ArcB-TorS-like"/>
    <property type="match status" value="1"/>
</dbReference>
<feature type="modified residue" description="4-aspartylphosphate" evidence="19">
    <location>
        <position position="1007"/>
    </location>
</feature>
<keyword evidence="10" id="KW-0418">Kinase</keyword>
<feature type="domain" description="Response regulatory" evidence="21">
    <location>
        <begin position="957"/>
        <end position="1074"/>
    </location>
</feature>